<protein>
    <submittedName>
        <fullName evidence="1">Uncharacterized protein</fullName>
    </submittedName>
</protein>
<evidence type="ECO:0000313" key="2">
    <source>
        <dbReference type="Proteomes" id="UP000177701"/>
    </source>
</evidence>
<accession>A0A1F5ADA8</accession>
<proteinExistence type="predicted"/>
<dbReference type="AlphaFoldDB" id="A0A1F5ADA8"/>
<dbReference type="Proteomes" id="UP000177701">
    <property type="component" value="Unassembled WGS sequence"/>
</dbReference>
<dbReference type="EMBL" id="MEYH01000046">
    <property type="protein sequence ID" value="OGD15857.1"/>
    <property type="molecule type" value="Genomic_DNA"/>
</dbReference>
<organism evidence="1 2">
    <name type="scientific">Candidatus Sediminicultor quintus</name>
    <dbReference type="NCBI Taxonomy" id="1797291"/>
    <lineage>
        <taxon>Bacteria</taxon>
        <taxon>Pseudomonadati</taxon>
        <taxon>Atribacterota</taxon>
        <taxon>Candidatus Phoenicimicrobiia</taxon>
        <taxon>Candidatus Pheonicimicrobiales</taxon>
        <taxon>Candidatus Phoenicimicrobiaceae</taxon>
        <taxon>Candidatus Sediminicultor</taxon>
    </lineage>
</organism>
<comment type="caution">
    <text evidence="1">The sequence shown here is derived from an EMBL/GenBank/DDBJ whole genome shotgun (WGS) entry which is preliminary data.</text>
</comment>
<gene>
    <name evidence="1" type="ORF">A2V47_07845</name>
</gene>
<reference evidence="1 2" key="1">
    <citation type="journal article" date="2016" name="Nat. Commun.">
        <title>Thousands of microbial genomes shed light on interconnected biogeochemical processes in an aquifer system.</title>
        <authorList>
            <person name="Anantharaman K."/>
            <person name="Brown C.T."/>
            <person name="Hug L.A."/>
            <person name="Sharon I."/>
            <person name="Castelle C.J."/>
            <person name="Probst A.J."/>
            <person name="Thomas B.C."/>
            <person name="Singh A."/>
            <person name="Wilkins M.J."/>
            <person name="Karaoz U."/>
            <person name="Brodie E.L."/>
            <person name="Williams K.H."/>
            <person name="Hubbard S.S."/>
            <person name="Banfield J.F."/>
        </authorList>
    </citation>
    <scope>NUCLEOTIDE SEQUENCE [LARGE SCALE GENOMIC DNA]</scope>
</reference>
<sequence length="62" mass="7145">MINDAEINVKCKNEKGKIMLIETTSFMCALSRGILIDRFIVDINWINPQGNRANHNEIELKK</sequence>
<dbReference type="STRING" id="1797291.A2V47_07845"/>
<evidence type="ECO:0000313" key="1">
    <source>
        <dbReference type="EMBL" id="OGD15857.1"/>
    </source>
</evidence>
<name>A0A1F5ADA8_9BACT</name>